<dbReference type="AlphaFoldDB" id="A0A7R8Z453"/>
<dbReference type="Pfam" id="PF00595">
    <property type="entry name" value="PDZ"/>
    <property type="match status" value="1"/>
</dbReference>
<dbReference type="InterPro" id="IPR001478">
    <property type="entry name" value="PDZ"/>
</dbReference>
<dbReference type="Gene3D" id="1.25.40.280">
    <property type="entry name" value="alix/aip1 like domains"/>
    <property type="match status" value="1"/>
</dbReference>
<evidence type="ECO:0000256" key="2">
    <source>
        <dbReference type="SAM" id="MobiDB-lite"/>
    </source>
</evidence>
<reference evidence="5" key="1">
    <citation type="submission" date="2020-11" db="EMBL/GenBank/DDBJ databases">
        <authorList>
            <person name="Tran Van P."/>
        </authorList>
    </citation>
    <scope>NUCLEOTIDE SEQUENCE</scope>
</reference>
<gene>
    <name evidence="5" type="ORF">TDIB3V08_LOCUS1783</name>
</gene>
<dbReference type="InterPro" id="IPR038499">
    <property type="entry name" value="BRO1_sf"/>
</dbReference>
<accession>A0A7R8Z453</accession>
<keyword evidence="1" id="KW-0175">Coiled coil</keyword>
<evidence type="ECO:0000259" key="4">
    <source>
        <dbReference type="PROSITE" id="PS51180"/>
    </source>
</evidence>
<evidence type="ECO:0000256" key="1">
    <source>
        <dbReference type="SAM" id="Coils"/>
    </source>
</evidence>
<feature type="compositionally biased region" description="Low complexity" evidence="2">
    <location>
        <begin position="580"/>
        <end position="608"/>
    </location>
</feature>
<dbReference type="GO" id="GO:0051497">
    <property type="term" value="P:negative regulation of stress fiber assembly"/>
    <property type="evidence" value="ECO:0007669"/>
    <property type="project" value="TreeGrafter"/>
</dbReference>
<evidence type="ECO:0008006" key="6">
    <source>
        <dbReference type="Google" id="ProtNLM"/>
    </source>
</evidence>
<dbReference type="InterPro" id="IPR036034">
    <property type="entry name" value="PDZ_sf"/>
</dbReference>
<organism evidence="5">
    <name type="scientific">Timema douglasi</name>
    <name type="common">Walking stick</name>
    <dbReference type="NCBI Taxonomy" id="61478"/>
    <lineage>
        <taxon>Eukaryota</taxon>
        <taxon>Metazoa</taxon>
        <taxon>Ecdysozoa</taxon>
        <taxon>Arthropoda</taxon>
        <taxon>Hexapoda</taxon>
        <taxon>Insecta</taxon>
        <taxon>Pterygota</taxon>
        <taxon>Neoptera</taxon>
        <taxon>Polyneoptera</taxon>
        <taxon>Phasmatodea</taxon>
        <taxon>Timematodea</taxon>
        <taxon>Timematoidea</taxon>
        <taxon>Timematidae</taxon>
        <taxon>Timema</taxon>
    </lineage>
</organism>
<feature type="coiled-coil region" evidence="1">
    <location>
        <begin position="54"/>
        <end position="81"/>
    </location>
</feature>
<protein>
    <recommendedName>
        <fullName evidence="6">Rhophilin-2</fullName>
    </recommendedName>
</protein>
<feature type="region of interest" description="Disordered" evidence="2">
    <location>
        <begin position="575"/>
        <end position="614"/>
    </location>
</feature>
<feature type="domain" description="BRO1" evidence="4">
    <location>
        <begin position="88"/>
        <end position="480"/>
    </location>
</feature>
<dbReference type="CDD" id="cd06712">
    <property type="entry name" value="PDZ_rhophilin-like"/>
    <property type="match status" value="1"/>
</dbReference>
<proteinExistence type="predicted"/>
<feature type="domain" description="PDZ" evidence="3">
    <location>
        <begin position="494"/>
        <end position="572"/>
    </location>
</feature>
<evidence type="ECO:0000259" key="3">
    <source>
        <dbReference type="PROSITE" id="PS50106"/>
    </source>
</evidence>
<dbReference type="PANTHER" id="PTHR23031:SF15">
    <property type="entry name" value="LD12055P"/>
    <property type="match status" value="1"/>
</dbReference>
<dbReference type="Gene3D" id="1.10.287.160">
    <property type="entry name" value="HR1 repeat"/>
    <property type="match status" value="1"/>
</dbReference>
<dbReference type="PROSITE" id="PS51180">
    <property type="entry name" value="BRO1"/>
    <property type="match status" value="1"/>
</dbReference>
<evidence type="ECO:0000313" key="5">
    <source>
        <dbReference type="EMBL" id="CAD7195399.1"/>
    </source>
</evidence>
<dbReference type="Gene3D" id="2.30.42.10">
    <property type="match status" value="1"/>
</dbReference>
<dbReference type="Pfam" id="PF03097">
    <property type="entry name" value="BRO1"/>
    <property type="match status" value="1"/>
</dbReference>
<dbReference type="SMART" id="SM00228">
    <property type="entry name" value="PDZ"/>
    <property type="match status" value="1"/>
</dbReference>
<dbReference type="EMBL" id="OA564738">
    <property type="protein sequence ID" value="CAD7195399.1"/>
    <property type="molecule type" value="Genomic_DNA"/>
</dbReference>
<dbReference type="CDD" id="cd09244">
    <property type="entry name" value="BRO1_Rhophilin"/>
    <property type="match status" value="1"/>
</dbReference>
<sequence>MKGRRLVPAGNIAIASQTCRSDQPTNDRLKVKYCKHTLRATTNRKLKETVALELSFVNSNLQLLKEQLAELNSSVELYQNDSTEPVMPMIPLGLKETKEIDFREPFKDFILEHYSEDGSQYEDPIAEFMDTRQAMRTPLRDSSGVGLLFQYYNQLYFVERRFFPPDRSLGIYFEWYDSLTGVPSCQRTVAFEKACVLFNMGAVYTQIGTKQDRLASKGLDSAVDSFLRASGTFRYILENFTNAPSMDLGPEMLDMLVQLMLAQARECLFEKLELQSRDRKQDVDVCLDLAQEAAQVSEVYGKVHTLISCQPVKDYVPYSWVCLAQVKREHYTALSHYHTALGVMGARMGDMSAQTRDTLQFLHAEDENKTRLEIRVPQDDDERKLLGRAHLRESLLLHEESQRLHRMCRELRGKAALSGVLKKCHTRALDAYTAAEEEDDFREVLDPPRILPSTKFQLSLTPPDFSQYRVEDLFRALGPVAIFSAKHHWTAPRSIQLQRLGGEGFGFSVRGDAPVIVAGVDQGSLADFGGMKEGDFIVAIGDKDVKWFPHEDVVKLIKLAGDSLSLKLVTPMDKNYLKQPKGGPKGSVSTSSSSSSGVSSGQPSPAGSMAAHSHKKLTWNPFRKTSAHGKDSVLDHNVILRGRMRDSSVAPRGSPHATFSHVPLVVLVTNGAAL</sequence>
<dbReference type="PROSITE" id="PS50106">
    <property type="entry name" value="PDZ"/>
    <property type="match status" value="1"/>
</dbReference>
<dbReference type="InterPro" id="IPR047138">
    <property type="entry name" value="RHPN1_2"/>
</dbReference>
<dbReference type="SUPFAM" id="SSF50156">
    <property type="entry name" value="PDZ domain-like"/>
    <property type="match status" value="1"/>
</dbReference>
<dbReference type="SMART" id="SM01041">
    <property type="entry name" value="BRO1"/>
    <property type="match status" value="1"/>
</dbReference>
<dbReference type="PANTHER" id="PTHR23031">
    <property type="entry name" value="RHOPHILIN"/>
    <property type="match status" value="1"/>
</dbReference>
<dbReference type="InterPro" id="IPR004328">
    <property type="entry name" value="BRO1_dom"/>
</dbReference>
<name>A0A7R8Z453_TIMDO</name>